<dbReference type="InterPro" id="IPR041118">
    <property type="entry name" value="Rx_N"/>
</dbReference>
<reference evidence="10 11" key="1">
    <citation type="submission" date="2021-02" db="EMBL/GenBank/DDBJ databases">
        <title>Plant Genome Project.</title>
        <authorList>
            <person name="Zhang R.-G."/>
        </authorList>
    </citation>
    <scope>NUCLEOTIDE SEQUENCE [LARGE SCALE GENOMIC DNA]</scope>
    <source>
        <tissue evidence="10">Leaves</tissue>
    </source>
</reference>
<dbReference type="Proteomes" id="UP000827721">
    <property type="component" value="Unassembled WGS sequence"/>
</dbReference>
<dbReference type="PANTHER" id="PTHR36766:SF42">
    <property type="entry name" value="NB-ARC DOMAIN DISEASE RESISTANCE PROTEIN"/>
    <property type="match status" value="1"/>
</dbReference>
<evidence type="ECO:0000259" key="6">
    <source>
        <dbReference type="Pfam" id="PF00931"/>
    </source>
</evidence>
<sequence>MADAFVRFMLERLNSLVQKEVGLIWGVDREMKRLQSLLSTIQAVLEDAEEKQIKDKALQNWLRKLKDAAYKVDDILDECATEAAWLESNGQNSSLTNKVPTSFLSSLRPRNILFRRKIGSRMRDIREGLDEIAEEHSKFHLIEGGAERRSDVIANRQTGSILTQSQVYGRDEDKERIVECLVEKVHGFDGVSVYPIVGLGGLGKTTLAQTVFNDERIGSHFELKIWVCVSEDFSERRIIKAIIESTTAAACENLDLDPLQKRLQDILNGKRYLLVLDDVWNEDQEKWDSLKSVLACGSKGASIIVTTRIRTVASIMGTMPLHQLSGLTEDDCWSLFKERAFRHETEEHPNLVALGKKIVTKCGGVPLAVKSLGSMMMYKRDESQWLFIVESELWNLPQPENSILPALRLSYSNLPSKLKQCFAYCAIFPKDFVIEKEFLIQLWMASGFIPFIEKLDPEDIGEEFCNELCWRSFLEDLGEDDLGCSKGFKMHDLVHDLTQSIMEDECLIQNIESSANISKRTFHAWMDNNSRELYHFPKALYRVETLRTFILHKSYGSNNDYTFSCDFSRLSSLRVFDARGARANKLSSSISCLTHLRYLKLPRTEIHMLPKSICTLYNLQTLNLNECYYLQKLPKHMNCLKNLRHLYLDGYKCLSQMPSTIGQITGLKTLTCFIVSKKRGCRIDELKGLNLGGMLHIKNLRSVENPQDAKEANLVEKRNLRKLYLSWTNYYDEDDDNNLPSQEYAEKVLEALKPHANLVEFGISGYNGAKFPFWIEDNSLNNVVSIKLIDCHNCSQLPPLALLPFLRTLRLYRMSKVMYIDDHFQSGGPIRGFPSLQSLTIDNLPILQRFSRDGGRELFPCLTSLKIDRCPKLTLPHLPSAERFEVSYCNEVVVGSISNLKSLISLSVSGNSELNYLPHGMLLNLTSLKELSISYFRKLKCFPTELFSLIALETLNISWCDEFESFPEQGMEGLKCLKTLRINGYPKLTSLPESIQGLTNLHKLYIRDCRELVKRCEKETGERTVTRYHIFHMLM</sequence>
<dbReference type="InterPro" id="IPR036388">
    <property type="entry name" value="WH-like_DNA-bd_sf"/>
</dbReference>
<feature type="domain" description="NB-ARC" evidence="6">
    <location>
        <begin position="172"/>
        <end position="344"/>
    </location>
</feature>
<protein>
    <recommendedName>
        <fullName evidence="12">Disease resistance protein RGA3</fullName>
    </recommendedName>
</protein>
<dbReference type="SUPFAM" id="SSF52540">
    <property type="entry name" value="P-loop containing nucleoside triphosphate hydrolases"/>
    <property type="match status" value="1"/>
</dbReference>
<evidence type="ECO:0000259" key="7">
    <source>
        <dbReference type="Pfam" id="PF18052"/>
    </source>
</evidence>
<evidence type="ECO:0000256" key="5">
    <source>
        <dbReference type="ARBA" id="ARBA00022840"/>
    </source>
</evidence>
<keyword evidence="2" id="KW-0677">Repeat</keyword>
<evidence type="ECO:0008006" key="12">
    <source>
        <dbReference type="Google" id="ProtNLM"/>
    </source>
</evidence>
<accession>A0ABQ8H176</accession>
<dbReference type="InterPro" id="IPR042197">
    <property type="entry name" value="Apaf_helical"/>
</dbReference>
<dbReference type="InterPro" id="IPR058922">
    <property type="entry name" value="WHD_DRP"/>
</dbReference>
<proteinExistence type="predicted"/>
<dbReference type="Gene3D" id="1.10.8.430">
    <property type="entry name" value="Helical domain of apoptotic protease-activating factors"/>
    <property type="match status" value="1"/>
</dbReference>
<feature type="domain" description="Disease resistance N-terminal" evidence="7">
    <location>
        <begin position="5"/>
        <end position="93"/>
    </location>
</feature>
<dbReference type="InterPro" id="IPR032675">
    <property type="entry name" value="LRR_dom_sf"/>
</dbReference>
<evidence type="ECO:0000256" key="3">
    <source>
        <dbReference type="ARBA" id="ARBA00022741"/>
    </source>
</evidence>
<dbReference type="Gene3D" id="3.80.10.10">
    <property type="entry name" value="Ribonuclease Inhibitor"/>
    <property type="match status" value="3"/>
</dbReference>
<name>A0ABQ8H176_9ROSI</name>
<dbReference type="InterPro" id="IPR002182">
    <property type="entry name" value="NB-ARC"/>
</dbReference>
<comment type="caution">
    <text evidence="10">The sequence shown here is derived from an EMBL/GenBank/DDBJ whole genome shotgun (WGS) entry which is preliminary data.</text>
</comment>
<evidence type="ECO:0000256" key="1">
    <source>
        <dbReference type="ARBA" id="ARBA00022614"/>
    </source>
</evidence>
<evidence type="ECO:0000313" key="11">
    <source>
        <dbReference type="Proteomes" id="UP000827721"/>
    </source>
</evidence>
<feature type="domain" description="R13L1/DRL21-like LRR repeat region" evidence="9">
    <location>
        <begin position="683"/>
        <end position="814"/>
    </location>
</feature>
<dbReference type="Gene3D" id="1.20.5.4130">
    <property type="match status" value="1"/>
</dbReference>
<organism evidence="10 11">
    <name type="scientific">Xanthoceras sorbifolium</name>
    <dbReference type="NCBI Taxonomy" id="99658"/>
    <lineage>
        <taxon>Eukaryota</taxon>
        <taxon>Viridiplantae</taxon>
        <taxon>Streptophyta</taxon>
        <taxon>Embryophyta</taxon>
        <taxon>Tracheophyta</taxon>
        <taxon>Spermatophyta</taxon>
        <taxon>Magnoliopsida</taxon>
        <taxon>eudicotyledons</taxon>
        <taxon>Gunneridae</taxon>
        <taxon>Pentapetalae</taxon>
        <taxon>rosids</taxon>
        <taxon>malvids</taxon>
        <taxon>Sapindales</taxon>
        <taxon>Sapindaceae</taxon>
        <taxon>Xanthoceroideae</taxon>
        <taxon>Xanthoceras</taxon>
    </lineage>
</organism>
<dbReference type="Pfam" id="PF23559">
    <property type="entry name" value="WHD_DRP"/>
    <property type="match status" value="1"/>
</dbReference>
<keyword evidence="4" id="KW-0611">Plant defense</keyword>
<keyword evidence="1" id="KW-0433">Leucine-rich repeat</keyword>
<evidence type="ECO:0000259" key="8">
    <source>
        <dbReference type="Pfam" id="PF23559"/>
    </source>
</evidence>
<dbReference type="PANTHER" id="PTHR36766">
    <property type="entry name" value="PLANT BROAD-SPECTRUM MILDEW RESISTANCE PROTEIN RPW8"/>
    <property type="match status" value="1"/>
</dbReference>
<dbReference type="Pfam" id="PF00931">
    <property type="entry name" value="NB-ARC"/>
    <property type="match status" value="1"/>
</dbReference>
<dbReference type="Pfam" id="PF25019">
    <property type="entry name" value="LRR_R13L1-DRL21"/>
    <property type="match status" value="1"/>
</dbReference>
<keyword evidence="5" id="KW-0067">ATP-binding</keyword>
<evidence type="ECO:0000256" key="4">
    <source>
        <dbReference type="ARBA" id="ARBA00022821"/>
    </source>
</evidence>
<dbReference type="Pfam" id="PF18052">
    <property type="entry name" value="Rx_N"/>
    <property type="match status" value="1"/>
</dbReference>
<dbReference type="Gene3D" id="1.10.10.10">
    <property type="entry name" value="Winged helix-like DNA-binding domain superfamily/Winged helix DNA-binding domain"/>
    <property type="match status" value="1"/>
</dbReference>
<dbReference type="Gene3D" id="3.40.50.300">
    <property type="entry name" value="P-loop containing nucleotide triphosphate hydrolases"/>
    <property type="match status" value="1"/>
</dbReference>
<dbReference type="CDD" id="cd14798">
    <property type="entry name" value="RX-CC_like"/>
    <property type="match status" value="1"/>
</dbReference>
<dbReference type="InterPro" id="IPR056789">
    <property type="entry name" value="LRR_R13L1-DRL21"/>
</dbReference>
<dbReference type="SUPFAM" id="SSF52058">
    <property type="entry name" value="L domain-like"/>
    <property type="match status" value="2"/>
</dbReference>
<keyword evidence="11" id="KW-1185">Reference proteome</keyword>
<dbReference type="InterPro" id="IPR038005">
    <property type="entry name" value="RX-like_CC"/>
</dbReference>
<feature type="domain" description="Disease resistance protein winged helix" evidence="8">
    <location>
        <begin position="427"/>
        <end position="497"/>
    </location>
</feature>
<evidence type="ECO:0000259" key="9">
    <source>
        <dbReference type="Pfam" id="PF25019"/>
    </source>
</evidence>
<evidence type="ECO:0000313" key="10">
    <source>
        <dbReference type="EMBL" id="KAH7543946.1"/>
    </source>
</evidence>
<dbReference type="InterPro" id="IPR027417">
    <property type="entry name" value="P-loop_NTPase"/>
</dbReference>
<dbReference type="EMBL" id="JAFEMO010000015">
    <property type="protein sequence ID" value="KAH7543946.1"/>
    <property type="molecule type" value="Genomic_DNA"/>
</dbReference>
<keyword evidence="3" id="KW-0547">Nucleotide-binding</keyword>
<dbReference type="PRINTS" id="PR00364">
    <property type="entry name" value="DISEASERSIST"/>
</dbReference>
<gene>
    <name evidence="10" type="ORF">JRO89_XS15G0069000</name>
</gene>
<evidence type="ECO:0000256" key="2">
    <source>
        <dbReference type="ARBA" id="ARBA00022737"/>
    </source>
</evidence>